<dbReference type="PATRIC" id="fig|1872076.5.peg.2102"/>
<dbReference type="Proteomes" id="UP000094056">
    <property type="component" value="Unassembled WGS sequence"/>
</dbReference>
<dbReference type="PANTHER" id="PTHR44591:SF23">
    <property type="entry name" value="CHEY SUBFAMILY"/>
    <property type="match status" value="1"/>
</dbReference>
<keyword evidence="1 2" id="KW-0597">Phosphoprotein</keyword>
<organism evidence="4 5">
    <name type="scientific">Candidatus Scalindua rubra</name>
    <dbReference type="NCBI Taxonomy" id="1872076"/>
    <lineage>
        <taxon>Bacteria</taxon>
        <taxon>Pseudomonadati</taxon>
        <taxon>Planctomycetota</taxon>
        <taxon>Candidatus Brocadiia</taxon>
        <taxon>Candidatus Brocadiales</taxon>
        <taxon>Candidatus Scalinduaceae</taxon>
        <taxon>Candidatus Scalindua</taxon>
    </lineage>
</organism>
<dbReference type="InterPro" id="IPR050595">
    <property type="entry name" value="Bact_response_regulator"/>
</dbReference>
<reference evidence="4 5" key="1">
    <citation type="submission" date="2016-07" db="EMBL/GenBank/DDBJ databases">
        <title>Draft genome of Scalindua rubra, obtained from a brine-seawater interface in the Red Sea, sheds light on salt adaptation in anammox bacteria.</title>
        <authorList>
            <person name="Speth D.R."/>
            <person name="Lagkouvardos I."/>
            <person name="Wang Y."/>
            <person name="Qian P.-Y."/>
            <person name="Dutilh B.E."/>
            <person name="Jetten M.S."/>
        </authorList>
    </citation>
    <scope>NUCLEOTIDE SEQUENCE [LARGE SCALE GENOMIC DNA]</scope>
    <source>
        <strain evidence="4">BSI-1</strain>
    </source>
</reference>
<gene>
    <name evidence="4" type="ORF">SCARUB_01796</name>
</gene>
<protein>
    <submittedName>
        <fullName evidence="4">Two-component response regulator</fullName>
    </submittedName>
</protein>
<dbReference type="Pfam" id="PF00072">
    <property type="entry name" value="Response_reg"/>
    <property type="match status" value="1"/>
</dbReference>
<name>A0A1E3XBR8_9BACT</name>
<dbReference type="GO" id="GO:0000160">
    <property type="term" value="P:phosphorelay signal transduction system"/>
    <property type="evidence" value="ECO:0007669"/>
    <property type="project" value="InterPro"/>
</dbReference>
<dbReference type="InterPro" id="IPR011006">
    <property type="entry name" value="CheY-like_superfamily"/>
</dbReference>
<dbReference type="PANTHER" id="PTHR44591">
    <property type="entry name" value="STRESS RESPONSE REGULATOR PROTEIN 1"/>
    <property type="match status" value="1"/>
</dbReference>
<feature type="modified residue" description="4-aspartylphosphate" evidence="2">
    <location>
        <position position="52"/>
    </location>
</feature>
<feature type="domain" description="Response regulatory" evidence="3">
    <location>
        <begin position="3"/>
        <end position="117"/>
    </location>
</feature>
<evidence type="ECO:0000256" key="2">
    <source>
        <dbReference type="PROSITE-ProRule" id="PRU00169"/>
    </source>
</evidence>
<evidence type="ECO:0000256" key="1">
    <source>
        <dbReference type="ARBA" id="ARBA00022553"/>
    </source>
</evidence>
<dbReference type="SUPFAM" id="SSF52172">
    <property type="entry name" value="CheY-like"/>
    <property type="match status" value="1"/>
</dbReference>
<proteinExistence type="predicted"/>
<dbReference type="PROSITE" id="PS50110">
    <property type="entry name" value="RESPONSE_REGULATORY"/>
    <property type="match status" value="1"/>
</dbReference>
<evidence type="ECO:0000313" key="4">
    <source>
        <dbReference type="EMBL" id="ODS33097.1"/>
    </source>
</evidence>
<dbReference type="Gene3D" id="3.40.50.2300">
    <property type="match status" value="1"/>
</dbReference>
<dbReference type="InterPro" id="IPR001789">
    <property type="entry name" value="Sig_transdc_resp-reg_receiver"/>
</dbReference>
<comment type="caution">
    <text evidence="4">The sequence shown here is derived from an EMBL/GenBank/DDBJ whole genome shotgun (WGS) entry which is preliminary data.</text>
</comment>
<accession>A0A1E3XBR8</accession>
<dbReference type="AlphaFoldDB" id="A0A1E3XBR8"/>
<dbReference type="SMART" id="SM00448">
    <property type="entry name" value="REC"/>
    <property type="match status" value="1"/>
</dbReference>
<dbReference type="CDD" id="cd00156">
    <property type="entry name" value="REC"/>
    <property type="match status" value="1"/>
</dbReference>
<evidence type="ECO:0000313" key="5">
    <source>
        <dbReference type="Proteomes" id="UP000094056"/>
    </source>
</evidence>
<dbReference type="EMBL" id="MAYW01000038">
    <property type="protein sequence ID" value="ODS33097.1"/>
    <property type="molecule type" value="Genomic_DNA"/>
</dbReference>
<sequence length="127" mass="14322">MKKILIIDDNEDILVMFEQLLLDQGFNVSTAINGITGIELFKRESFDLVITDINMPGIIGFDVVENIKNGFMTVPIILMSADYLPVEPDNVKKLGVNAIISKTIDDNDFCEVIRCCLEDKVYESKIF</sequence>
<evidence type="ECO:0000259" key="3">
    <source>
        <dbReference type="PROSITE" id="PS50110"/>
    </source>
</evidence>